<organism evidence="13 14">
    <name type="scientific">Nelumbo nucifera</name>
    <name type="common">Sacred lotus</name>
    <dbReference type="NCBI Taxonomy" id="4432"/>
    <lineage>
        <taxon>Eukaryota</taxon>
        <taxon>Viridiplantae</taxon>
        <taxon>Streptophyta</taxon>
        <taxon>Embryophyta</taxon>
        <taxon>Tracheophyta</taxon>
        <taxon>Spermatophyta</taxon>
        <taxon>Magnoliopsida</taxon>
        <taxon>Proteales</taxon>
        <taxon>Nelumbonaceae</taxon>
        <taxon>Nelumbo</taxon>
    </lineage>
</organism>
<evidence type="ECO:0000256" key="11">
    <source>
        <dbReference type="SAM" id="MobiDB-lite"/>
    </source>
</evidence>
<proteinExistence type="inferred from homology"/>
<dbReference type="eggNOG" id="KOG1339">
    <property type="taxonomic scope" value="Eukaryota"/>
</dbReference>
<dbReference type="KEGG" id="nnu:104605910"/>
<feature type="chain" id="PRO_5044292433" evidence="12">
    <location>
        <begin position="22"/>
        <end position="530"/>
    </location>
</feature>
<comment type="subcellular location">
    <subcellularLocation>
        <location evidence="1">Cell membrane</location>
        <topology evidence="1">Lipid-anchor</topology>
    </subcellularLocation>
</comment>
<evidence type="ECO:0000313" key="14">
    <source>
        <dbReference type="RefSeq" id="XP_010269161.1"/>
    </source>
</evidence>
<evidence type="ECO:0000256" key="4">
    <source>
        <dbReference type="ARBA" id="ARBA00022670"/>
    </source>
</evidence>
<dbReference type="GO" id="GO:0005886">
    <property type="term" value="C:plasma membrane"/>
    <property type="evidence" value="ECO:0007669"/>
    <property type="project" value="UniProtKB-SubCell"/>
</dbReference>
<dbReference type="PANTHER" id="PTHR13683">
    <property type="entry name" value="ASPARTYL PROTEASES"/>
    <property type="match status" value="1"/>
</dbReference>
<feature type="signal peptide" evidence="12">
    <location>
        <begin position="1"/>
        <end position="21"/>
    </location>
</feature>
<dbReference type="Pfam" id="PF14541">
    <property type="entry name" value="TAXi_C"/>
    <property type="match status" value="1"/>
</dbReference>
<dbReference type="Proteomes" id="UP000189703">
    <property type="component" value="Unplaced"/>
</dbReference>
<evidence type="ECO:0000256" key="5">
    <source>
        <dbReference type="ARBA" id="ARBA00022729"/>
    </source>
</evidence>
<dbReference type="Gene3D" id="2.40.70.10">
    <property type="entry name" value="Acid Proteases"/>
    <property type="match status" value="2"/>
</dbReference>
<protein>
    <submittedName>
        <fullName evidence="14">Aspartic proteinase-like protein 1 isoform X1</fullName>
    </submittedName>
</protein>
<dbReference type="GO" id="GO:0006508">
    <property type="term" value="P:proteolysis"/>
    <property type="evidence" value="ECO:0007669"/>
    <property type="project" value="UniProtKB-KW"/>
</dbReference>
<gene>
    <name evidence="14" type="primary">LOC104605910</name>
</gene>
<dbReference type="InterPro" id="IPR021109">
    <property type="entry name" value="Peptidase_aspartic_dom_sf"/>
</dbReference>
<evidence type="ECO:0000256" key="2">
    <source>
        <dbReference type="ARBA" id="ARBA00007447"/>
    </source>
</evidence>
<dbReference type="PROSITE" id="PS51767">
    <property type="entry name" value="PEPTIDASE_A1"/>
    <property type="match status" value="1"/>
</dbReference>
<keyword evidence="5 12" id="KW-0732">Signal</keyword>
<dbReference type="GO" id="GO:0004190">
    <property type="term" value="F:aspartic-type endopeptidase activity"/>
    <property type="evidence" value="ECO:0007669"/>
    <property type="project" value="UniProtKB-KW"/>
</dbReference>
<keyword evidence="9" id="KW-0325">Glycoprotein</keyword>
<dbReference type="InterPro" id="IPR032861">
    <property type="entry name" value="TAXi_N"/>
</dbReference>
<keyword evidence="7" id="KW-0378">Hydrolase</keyword>
<keyword evidence="8" id="KW-0472">Membrane</keyword>
<dbReference type="InterPro" id="IPR032799">
    <property type="entry name" value="TAXi_C"/>
</dbReference>
<keyword evidence="6" id="KW-0064">Aspartyl protease</keyword>
<keyword evidence="3" id="KW-1003">Cell membrane</keyword>
<feature type="compositionally biased region" description="Low complexity" evidence="11">
    <location>
        <begin position="481"/>
        <end position="503"/>
    </location>
</feature>
<evidence type="ECO:0000256" key="12">
    <source>
        <dbReference type="SAM" id="SignalP"/>
    </source>
</evidence>
<name>A0A1U8B025_NELNU</name>
<evidence type="ECO:0000256" key="10">
    <source>
        <dbReference type="ARBA" id="ARBA00023288"/>
    </source>
</evidence>
<evidence type="ECO:0000256" key="1">
    <source>
        <dbReference type="ARBA" id="ARBA00004193"/>
    </source>
</evidence>
<sequence length="530" mass="58516">MATRVLVCLLVAFILIGDSLAVTLSSKLIHRFSDEAKAFRVSRNGEPPGSWPRWRSMEYYQLLASSDLQLQKMKLGPQYQLLFPSEGSKTMSFGNDFGWLHYMWIDIGTPNISFLVALDTGSDLLWVPCDCIQCAPLSAGYYNSLDRDLSEYRPSESSTSKHVNCSHELCELGPNCKSLKQPCPYIVNYYSENTSSSGLLVEDILYLASSNDHTSKNLVHAPVIIGCGRKQSGGYLDGVAPDGLLGLGLGDISVPSFLAKAGLIRNSFSMCFNEDDSGRIFFGDQGFATQQSTPFLPLDGKYITYMVGVQSCCIGNSCLKQTSFQAQIDSGTSFTFLPDEVYKKVTAEFERQVNSTRLSTKGFLWDYCYEASSERLLSIPSVVLMFAPNNSFVVRNPTFLFYDNQGVSRFCLAIQRAEGNFGIIGQNFMMGYRIVFDRENLKLGWSRSNCQDLSDGKAMPLTPPAHDRPENPLPTNEQQSTPTGRAVAPAVAGRAPSKPSSASPLLSAPHFLRMRLLPLLLLICLFLSAI</sequence>
<evidence type="ECO:0000256" key="8">
    <source>
        <dbReference type="ARBA" id="ARBA00023136"/>
    </source>
</evidence>
<feature type="region of interest" description="Disordered" evidence="11">
    <location>
        <begin position="454"/>
        <end position="503"/>
    </location>
</feature>
<dbReference type="PANTHER" id="PTHR13683:SF743">
    <property type="entry name" value="ASPARTIC PROTEINASE-LIKE PROTEIN 1"/>
    <property type="match status" value="1"/>
</dbReference>
<dbReference type="OMA" id="GEFAVFC"/>
<reference evidence="14" key="1">
    <citation type="submission" date="2025-08" db="UniProtKB">
        <authorList>
            <consortium name="RefSeq"/>
        </authorList>
    </citation>
    <scope>IDENTIFICATION</scope>
</reference>
<comment type="similarity">
    <text evidence="2">Belongs to the peptidase A1 family.</text>
</comment>
<dbReference type="FunFam" id="2.40.70.10:FF:000012">
    <property type="entry name" value="Aspartyl protease family protein 1"/>
    <property type="match status" value="1"/>
</dbReference>
<dbReference type="GeneID" id="104605910"/>
<dbReference type="FunCoup" id="A0A1U8B025">
    <property type="interactions" value="265"/>
</dbReference>
<dbReference type="RefSeq" id="XP_010269161.1">
    <property type="nucleotide sequence ID" value="XM_010270859.2"/>
</dbReference>
<dbReference type="AlphaFoldDB" id="A0A1U8B025"/>
<accession>A0A1U8B025</accession>
<evidence type="ECO:0000256" key="9">
    <source>
        <dbReference type="ARBA" id="ARBA00023180"/>
    </source>
</evidence>
<evidence type="ECO:0000256" key="7">
    <source>
        <dbReference type="ARBA" id="ARBA00022801"/>
    </source>
</evidence>
<dbReference type="PRINTS" id="PR00792">
    <property type="entry name" value="PEPSIN"/>
</dbReference>
<keyword evidence="10" id="KW-0449">Lipoprotein</keyword>
<keyword evidence="13" id="KW-1185">Reference proteome</keyword>
<evidence type="ECO:0000313" key="13">
    <source>
        <dbReference type="Proteomes" id="UP000189703"/>
    </source>
</evidence>
<dbReference type="SUPFAM" id="SSF50630">
    <property type="entry name" value="Acid proteases"/>
    <property type="match status" value="1"/>
</dbReference>
<dbReference type="STRING" id="4432.A0A1U8B025"/>
<dbReference type="FunFam" id="2.40.70.10:FF:000014">
    <property type="entry name" value="Aspartyl protease family protein 1"/>
    <property type="match status" value="1"/>
</dbReference>
<evidence type="ECO:0000256" key="6">
    <source>
        <dbReference type="ARBA" id="ARBA00022750"/>
    </source>
</evidence>
<dbReference type="OrthoDB" id="2747330at2759"/>
<keyword evidence="4" id="KW-0645">Protease</keyword>
<dbReference type="InterPro" id="IPR001461">
    <property type="entry name" value="Aspartic_peptidase_A1"/>
</dbReference>
<dbReference type="Pfam" id="PF14543">
    <property type="entry name" value="TAXi_N"/>
    <property type="match status" value="1"/>
</dbReference>
<dbReference type="InterPro" id="IPR033121">
    <property type="entry name" value="PEPTIDASE_A1"/>
</dbReference>
<evidence type="ECO:0000256" key="3">
    <source>
        <dbReference type="ARBA" id="ARBA00022475"/>
    </source>
</evidence>